<feature type="transmembrane region" description="Helical" evidence="6">
    <location>
        <begin position="351"/>
        <end position="374"/>
    </location>
</feature>
<comment type="subcellular location">
    <subcellularLocation>
        <location evidence="1">Membrane</location>
        <topology evidence="1">Multi-pass membrane protein</topology>
    </subcellularLocation>
</comment>
<keyword evidence="4 6" id="KW-1133">Transmembrane helix</keyword>
<sequence length="536" mass="57114">MDNLWRRKSIAALQKEATLKNGFKKTLGPINLTAIGIGAVIGAGIFVLTGQAAADYAGPAVVLSFVLAAICCGFAGLCYAEFASMIPIAGSAYTYAYATLGEMLAWFIGWDLILEYAVCASTVAVGWSGYMVSFLKTVGVHVPPDFIDAPGTHLIFLSSALLQKIHLSMPEGWYQLSAYARDVQAAGVNLADLPHATSLFNLPACLIVLLLTGVLIRGIKESATVNACIVALKICIVLLVIAVGAFYVTPSNWMPFLPKNTGEFGHFGLSGIVRAAGVVFFAYIGFDAVSTTAQEARNPQRDMPIGILGSLVICTILYILVSLVITGVAHYTKLNVSDPVAVAIDIMGMPWLSILVKLGAIAGLTSVILVFLMGQPRVFFSMSRDGLLPPSFSKMHPRFGTPVMTTAVTGVVVSLVSGFFPIGILGELVSIGTLFAFAVVCAGVLVLRYRQPDLERPFRTPLMPITPILGCLSCLYLACGLPGATWIRLLVWLGIGLCIYFLYGIKHSKLRLATELAVAPVEAEAVEVEAVPERLS</sequence>
<evidence type="ECO:0000256" key="1">
    <source>
        <dbReference type="ARBA" id="ARBA00004141"/>
    </source>
</evidence>
<evidence type="ECO:0000256" key="2">
    <source>
        <dbReference type="ARBA" id="ARBA00022448"/>
    </source>
</evidence>
<evidence type="ECO:0000256" key="4">
    <source>
        <dbReference type="ARBA" id="ARBA00022989"/>
    </source>
</evidence>
<keyword evidence="3 6" id="KW-0812">Transmembrane</keyword>
<dbReference type="PANTHER" id="PTHR43243">
    <property type="entry name" value="INNER MEMBRANE TRANSPORTER YGJI-RELATED"/>
    <property type="match status" value="1"/>
</dbReference>
<keyword evidence="8" id="KW-1185">Reference proteome</keyword>
<feature type="transmembrane region" description="Helical" evidence="6">
    <location>
        <begin position="223"/>
        <end position="247"/>
    </location>
</feature>
<keyword evidence="5 6" id="KW-0472">Membrane</keyword>
<feature type="transmembrane region" description="Helical" evidence="6">
    <location>
        <begin position="484"/>
        <end position="503"/>
    </location>
</feature>
<dbReference type="GO" id="GO:0016020">
    <property type="term" value="C:membrane"/>
    <property type="evidence" value="ECO:0007669"/>
    <property type="project" value="UniProtKB-SubCell"/>
</dbReference>
<dbReference type="Pfam" id="PF13520">
    <property type="entry name" value="AA_permease_2"/>
    <property type="match status" value="1"/>
</dbReference>
<protein>
    <submittedName>
        <fullName evidence="7">Amino acid permease-associated region</fullName>
    </submittedName>
</protein>
<feature type="transmembrane region" description="Helical" evidence="6">
    <location>
        <begin position="461"/>
        <end position="478"/>
    </location>
</feature>
<dbReference type="PIRSF" id="PIRSF006060">
    <property type="entry name" value="AA_transporter"/>
    <property type="match status" value="1"/>
</dbReference>
<keyword evidence="2" id="KW-0813">Transport</keyword>
<feature type="transmembrane region" description="Helical" evidence="6">
    <location>
        <begin position="30"/>
        <end position="54"/>
    </location>
</feature>
<feature type="transmembrane region" description="Helical" evidence="6">
    <location>
        <begin position="60"/>
        <end position="82"/>
    </location>
</feature>
<dbReference type="GO" id="GO:0015171">
    <property type="term" value="F:amino acid transmembrane transporter activity"/>
    <property type="evidence" value="ECO:0007669"/>
    <property type="project" value="TreeGrafter"/>
</dbReference>
<dbReference type="eggNOG" id="COG0531">
    <property type="taxonomic scope" value="Bacteria"/>
</dbReference>
<organism evidence="7 8">
    <name type="scientific">Solidesulfovibrio fructosivorans JJ]</name>
    <dbReference type="NCBI Taxonomy" id="596151"/>
    <lineage>
        <taxon>Bacteria</taxon>
        <taxon>Pseudomonadati</taxon>
        <taxon>Thermodesulfobacteriota</taxon>
        <taxon>Desulfovibrionia</taxon>
        <taxon>Desulfovibrionales</taxon>
        <taxon>Desulfovibrionaceae</taxon>
        <taxon>Solidesulfovibrio</taxon>
    </lineage>
</organism>
<gene>
    <name evidence="7" type="ORF">DesfrDRAFT_2486</name>
</gene>
<dbReference type="RefSeq" id="WP_005994318.1">
    <property type="nucleotide sequence ID" value="NZ_AECZ01000016.1"/>
</dbReference>
<dbReference type="OrthoDB" id="127638at2"/>
<feature type="transmembrane region" description="Helical" evidence="6">
    <location>
        <begin position="103"/>
        <end position="127"/>
    </location>
</feature>
<dbReference type="EMBL" id="AECZ01000016">
    <property type="protein sequence ID" value="EFL50725.1"/>
    <property type="molecule type" value="Genomic_DNA"/>
</dbReference>
<feature type="transmembrane region" description="Helical" evidence="6">
    <location>
        <begin position="307"/>
        <end position="331"/>
    </location>
</feature>
<dbReference type="Proteomes" id="UP000006250">
    <property type="component" value="Unassembled WGS sequence"/>
</dbReference>
<name>E1JXY7_SOLFR</name>
<dbReference type="STRING" id="596151.DesfrDRAFT_2486"/>
<feature type="transmembrane region" description="Helical" evidence="6">
    <location>
        <begin position="267"/>
        <end position="286"/>
    </location>
</feature>
<feature type="transmembrane region" description="Helical" evidence="6">
    <location>
        <begin position="403"/>
        <end position="422"/>
    </location>
</feature>
<feature type="transmembrane region" description="Helical" evidence="6">
    <location>
        <begin position="428"/>
        <end position="449"/>
    </location>
</feature>
<evidence type="ECO:0000313" key="8">
    <source>
        <dbReference type="Proteomes" id="UP000006250"/>
    </source>
</evidence>
<evidence type="ECO:0000313" key="7">
    <source>
        <dbReference type="EMBL" id="EFL50725.1"/>
    </source>
</evidence>
<reference evidence="7 8" key="1">
    <citation type="submission" date="2010-08" db="EMBL/GenBank/DDBJ databases">
        <title>The draft genome of Desulfovibrio fructosovorans JJ.</title>
        <authorList>
            <consortium name="US DOE Joint Genome Institute (JGI-PGF)"/>
            <person name="Lucas S."/>
            <person name="Copeland A."/>
            <person name="Lapidus A."/>
            <person name="Cheng J.-F."/>
            <person name="Bruce D."/>
            <person name="Goodwin L."/>
            <person name="Pitluck S."/>
            <person name="Land M.L."/>
            <person name="Hauser L."/>
            <person name="Chang Y.-J."/>
            <person name="Jeffries C."/>
            <person name="Wall J.D."/>
            <person name="Stahl D.A."/>
            <person name="Arkin A.P."/>
            <person name="Dehal P."/>
            <person name="Stolyar S.M."/>
            <person name="Hazen T.C."/>
            <person name="Woyke T.J."/>
        </authorList>
    </citation>
    <scope>NUCLEOTIDE SEQUENCE [LARGE SCALE GENOMIC DNA]</scope>
    <source>
        <strain evidence="7 8">JJ</strain>
    </source>
</reference>
<proteinExistence type="predicted"/>
<evidence type="ECO:0000256" key="5">
    <source>
        <dbReference type="ARBA" id="ARBA00023136"/>
    </source>
</evidence>
<evidence type="ECO:0000256" key="6">
    <source>
        <dbReference type="SAM" id="Phobius"/>
    </source>
</evidence>
<comment type="caution">
    <text evidence="7">The sequence shown here is derived from an EMBL/GenBank/DDBJ whole genome shotgun (WGS) entry which is preliminary data.</text>
</comment>
<feature type="transmembrane region" description="Helical" evidence="6">
    <location>
        <begin position="198"/>
        <end position="216"/>
    </location>
</feature>
<evidence type="ECO:0000256" key="3">
    <source>
        <dbReference type="ARBA" id="ARBA00022692"/>
    </source>
</evidence>
<dbReference type="AlphaFoldDB" id="E1JXY7"/>
<dbReference type="InterPro" id="IPR002293">
    <property type="entry name" value="AA/rel_permease1"/>
</dbReference>
<accession>E1JXY7</accession>
<dbReference type="PANTHER" id="PTHR43243:SF4">
    <property type="entry name" value="CATIONIC AMINO ACID TRANSPORTER 4"/>
    <property type="match status" value="1"/>
</dbReference>
<dbReference type="Gene3D" id="1.20.1740.10">
    <property type="entry name" value="Amino acid/polyamine transporter I"/>
    <property type="match status" value="1"/>
</dbReference>